<dbReference type="EMBL" id="GBRH01181264">
    <property type="protein sequence ID" value="JAE16632.1"/>
    <property type="molecule type" value="Transcribed_RNA"/>
</dbReference>
<organism evidence="1">
    <name type="scientific">Arundo donax</name>
    <name type="common">Giant reed</name>
    <name type="synonym">Donax arundinaceus</name>
    <dbReference type="NCBI Taxonomy" id="35708"/>
    <lineage>
        <taxon>Eukaryota</taxon>
        <taxon>Viridiplantae</taxon>
        <taxon>Streptophyta</taxon>
        <taxon>Embryophyta</taxon>
        <taxon>Tracheophyta</taxon>
        <taxon>Spermatophyta</taxon>
        <taxon>Magnoliopsida</taxon>
        <taxon>Liliopsida</taxon>
        <taxon>Poales</taxon>
        <taxon>Poaceae</taxon>
        <taxon>PACMAD clade</taxon>
        <taxon>Arundinoideae</taxon>
        <taxon>Arundineae</taxon>
        <taxon>Arundo</taxon>
    </lineage>
</organism>
<sequence length="49" mass="5214">MNGTLFPLHQPQETIILVFTSAQGVIGLQGLGLSSPRHAALPLMEKVDS</sequence>
<protein>
    <submittedName>
        <fullName evidence="1">RBOHD</fullName>
    </submittedName>
</protein>
<accession>A0A0A9FWK7</accession>
<reference evidence="1" key="1">
    <citation type="submission" date="2014-09" db="EMBL/GenBank/DDBJ databases">
        <authorList>
            <person name="Magalhaes I.L.F."/>
            <person name="Oliveira U."/>
            <person name="Santos F.R."/>
            <person name="Vidigal T.H.D.A."/>
            <person name="Brescovit A.D."/>
            <person name="Santos A.J."/>
        </authorList>
    </citation>
    <scope>NUCLEOTIDE SEQUENCE</scope>
    <source>
        <tissue evidence="1">Shoot tissue taken approximately 20 cm above the soil surface</tissue>
    </source>
</reference>
<evidence type="ECO:0000313" key="1">
    <source>
        <dbReference type="EMBL" id="JAE16632.1"/>
    </source>
</evidence>
<proteinExistence type="predicted"/>
<name>A0A0A9FWK7_ARUDO</name>
<reference evidence="1" key="2">
    <citation type="journal article" date="2015" name="Data Brief">
        <title>Shoot transcriptome of the giant reed, Arundo donax.</title>
        <authorList>
            <person name="Barrero R.A."/>
            <person name="Guerrero F.D."/>
            <person name="Moolhuijzen P."/>
            <person name="Goolsby J.A."/>
            <person name="Tidwell J."/>
            <person name="Bellgard S.E."/>
            <person name="Bellgard M.I."/>
        </authorList>
    </citation>
    <scope>NUCLEOTIDE SEQUENCE</scope>
    <source>
        <tissue evidence="1">Shoot tissue taken approximately 20 cm above the soil surface</tissue>
    </source>
</reference>
<dbReference type="AlphaFoldDB" id="A0A0A9FWK7"/>